<name>A0AA39MN03_9AGAR</name>
<protein>
    <recommendedName>
        <fullName evidence="3">HMG box domain-containing protein</fullName>
    </recommendedName>
</protein>
<comment type="caution">
    <text evidence="4">The sequence shown here is derived from an EMBL/GenBank/DDBJ whole genome shotgun (WGS) entry which is preliminary data.</text>
</comment>
<dbReference type="InterPro" id="IPR009071">
    <property type="entry name" value="HMG_box_dom"/>
</dbReference>
<sequence length="361" mass="38937">MSHTLLLSDLALSDNSLQLFPPATRASSASTPVSSSTPTRPCRRPRNAFIIFRDVFLAVNKNILPRQQTEVSSIAGAIWRGLSGEQQLIYQTLARLEREAYERDDPAPALQRRVSAGANDSRNSRRRRVIPSQSVVDPLHGPVAQGMDAQAFLYRAPTIAPTAAPEIPRVQYPSSFMMNGNTDAVFLDVHTTQGQGIIEVQHGQATQGIRTSHQELASISVPTQATAITETSISDSQTPVSYYCDTSGQSFAIMNQTAIPQYLPSAPIVAPIARRPNPDPAFTHQQLAGNTYNHNNGWGGLSATHASASSSVEVGSSNHGGGSTHGGGSSAYYEHPAENTWDDSQYRQHQLWSSGYSGQPS</sequence>
<gene>
    <name evidence="4" type="ORF">EV421DRAFT_1905413</name>
</gene>
<feature type="compositionally biased region" description="Polar residues" evidence="2">
    <location>
        <begin position="347"/>
        <end position="361"/>
    </location>
</feature>
<evidence type="ECO:0000259" key="3">
    <source>
        <dbReference type="PROSITE" id="PS50118"/>
    </source>
</evidence>
<dbReference type="SUPFAM" id="SSF47095">
    <property type="entry name" value="HMG-box"/>
    <property type="match status" value="1"/>
</dbReference>
<feature type="region of interest" description="Disordered" evidence="2">
    <location>
        <begin position="342"/>
        <end position="361"/>
    </location>
</feature>
<dbReference type="Gene3D" id="1.10.30.10">
    <property type="entry name" value="High mobility group box domain"/>
    <property type="match status" value="1"/>
</dbReference>
<organism evidence="4 5">
    <name type="scientific">Armillaria borealis</name>
    <dbReference type="NCBI Taxonomy" id="47425"/>
    <lineage>
        <taxon>Eukaryota</taxon>
        <taxon>Fungi</taxon>
        <taxon>Dikarya</taxon>
        <taxon>Basidiomycota</taxon>
        <taxon>Agaricomycotina</taxon>
        <taxon>Agaricomycetes</taxon>
        <taxon>Agaricomycetidae</taxon>
        <taxon>Agaricales</taxon>
        <taxon>Marasmiineae</taxon>
        <taxon>Physalacriaceae</taxon>
        <taxon>Armillaria</taxon>
    </lineage>
</organism>
<feature type="compositionally biased region" description="Gly residues" evidence="2">
    <location>
        <begin position="318"/>
        <end position="329"/>
    </location>
</feature>
<feature type="region of interest" description="Disordered" evidence="2">
    <location>
        <begin position="309"/>
        <end position="336"/>
    </location>
</feature>
<dbReference type="Pfam" id="PF00505">
    <property type="entry name" value="HMG_box"/>
    <property type="match status" value="1"/>
</dbReference>
<evidence type="ECO:0000313" key="5">
    <source>
        <dbReference type="Proteomes" id="UP001175226"/>
    </source>
</evidence>
<dbReference type="AlphaFoldDB" id="A0AA39MN03"/>
<dbReference type="GO" id="GO:0005634">
    <property type="term" value="C:nucleus"/>
    <property type="evidence" value="ECO:0007669"/>
    <property type="project" value="UniProtKB-UniRule"/>
</dbReference>
<dbReference type="PROSITE" id="PS50118">
    <property type="entry name" value="HMG_BOX_2"/>
    <property type="match status" value="1"/>
</dbReference>
<keyword evidence="1" id="KW-0539">Nucleus</keyword>
<keyword evidence="5" id="KW-1185">Reference proteome</keyword>
<dbReference type="Proteomes" id="UP001175226">
    <property type="component" value="Unassembled WGS sequence"/>
</dbReference>
<evidence type="ECO:0000256" key="1">
    <source>
        <dbReference type="PROSITE-ProRule" id="PRU00267"/>
    </source>
</evidence>
<evidence type="ECO:0000313" key="4">
    <source>
        <dbReference type="EMBL" id="KAK0440267.1"/>
    </source>
</evidence>
<dbReference type="EMBL" id="JAUEPT010000034">
    <property type="protein sequence ID" value="KAK0440267.1"/>
    <property type="molecule type" value="Genomic_DNA"/>
</dbReference>
<proteinExistence type="predicted"/>
<feature type="region of interest" description="Disordered" evidence="2">
    <location>
        <begin position="103"/>
        <end position="133"/>
    </location>
</feature>
<feature type="DNA-binding region" description="HMG box" evidence="1">
    <location>
        <begin position="42"/>
        <end position="109"/>
    </location>
</feature>
<dbReference type="SMART" id="SM00398">
    <property type="entry name" value="HMG"/>
    <property type="match status" value="1"/>
</dbReference>
<keyword evidence="1" id="KW-0238">DNA-binding</keyword>
<accession>A0AA39MN03</accession>
<dbReference type="GO" id="GO:0003677">
    <property type="term" value="F:DNA binding"/>
    <property type="evidence" value="ECO:0007669"/>
    <property type="project" value="UniProtKB-UniRule"/>
</dbReference>
<evidence type="ECO:0000256" key="2">
    <source>
        <dbReference type="SAM" id="MobiDB-lite"/>
    </source>
</evidence>
<dbReference type="InterPro" id="IPR036910">
    <property type="entry name" value="HMG_box_dom_sf"/>
</dbReference>
<feature type="domain" description="HMG box" evidence="3">
    <location>
        <begin position="42"/>
        <end position="109"/>
    </location>
</feature>
<reference evidence="4" key="1">
    <citation type="submission" date="2023-06" db="EMBL/GenBank/DDBJ databases">
        <authorList>
            <consortium name="Lawrence Berkeley National Laboratory"/>
            <person name="Ahrendt S."/>
            <person name="Sahu N."/>
            <person name="Indic B."/>
            <person name="Wong-Bajracharya J."/>
            <person name="Merenyi Z."/>
            <person name="Ke H.-M."/>
            <person name="Monk M."/>
            <person name="Kocsube S."/>
            <person name="Drula E."/>
            <person name="Lipzen A."/>
            <person name="Balint B."/>
            <person name="Henrissat B."/>
            <person name="Andreopoulos B."/>
            <person name="Martin F.M."/>
            <person name="Harder C.B."/>
            <person name="Rigling D."/>
            <person name="Ford K.L."/>
            <person name="Foster G.D."/>
            <person name="Pangilinan J."/>
            <person name="Papanicolaou A."/>
            <person name="Barry K."/>
            <person name="LaButti K."/>
            <person name="Viragh M."/>
            <person name="Koriabine M."/>
            <person name="Yan M."/>
            <person name="Riley R."/>
            <person name="Champramary S."/>
            <person name="Plett K.L."/>
            <person name="Tsai I.J."/>
            <person name="Slot J."/>
            <person name="Sipos G."/>
            <person name="Plett J."/>
            <person name="Nagy L.G."/>
            <person name="Grigoriev I.V."/>
        </authorList>
    </citation>
    <scope>NUCLEOTIDE SEQUENCE</scope>
    <source>
        <strain evidence="4">FPL87.14</strain>
    </source>
</reference>